<reference evidence="5 6" key="1">
    <citation type="submission" date="2015-07" db="EMBL/GenBank/DDBJ databases">
        <title>Comparative genomics of the Sigatoka disease complex on banana suggests a link between parallel evolutionary changes in Pseudocercospora fijiensis and Pseudocercospora eumusae and increased virulence on the banana host.</title>
        <authorList>
            <person name="Chang T.-C."/>
            <person name="Salvucci A."/>
            <person name="Crous P.W."/>
            <person name="Stergiopoulos I."/>
        </authorList>
    </citation>
    <scope>NUCLEOTIDE SEQUENCE [LARGE SCALE GENOMIC DNA]</scope>
    <source>
        <strain evidence="5 6">CBS 116634</strain>
    </source>
</reference>
<feature type="compositionally biased region" description="Basic and acidic residues" evidence="4">
    <location>
        <begin position="340"/>
        <end position="350"/>
    </location>
</feature>
<evidence type="ECO:0008006" key="7">
    <source>
        <dbReference type="Google" id="ProtNLM"/>
    </source>
</evidence>
<dbReference type="AlphaFoldDB" id="A0A139IPD3"/>
<evidence type="ECO:0000313" key="6">
    <source>
        <dbReference type="Proteomes" id="UP000073492"/>
    </source>
</evidence>
<feature type="region of interest" description="Disordered" evidence="4">
    <location>
        <begin position="492"/>
        <end position="543"/>
    </location>
</feature>
<keyword evidence="3" id="KW-0687">Ribonucleoprotein</keyword>
<dbReference type="HAMAP" id="MF_00291_B">
    <property type="entry name" value="Ribosomal_uS2_B"/>
    <property type="match status" value="1"/>
</dbReference>
<dbReference type="PROSITE" id="PS00962">
    <property type="entry name" value="RIBOSOMAL_S2_1"/>
    <property type="match status" value="1"/>
</dbReference>
<dbReference type="InterPro" id="IPR018130">
    <property type="entry name" value="Ribosomal_uS2_CS"/>
</dbReference>
<dbReference type="InterPro" id="IPR023591">
    <property type="entry name" value="Ribosomal_uS2_flav_dom_sf"/>
</dbReference>
<dbReference type="InterPro" id="IPR001865">
    <property type="entry name" value="Ribosomal_uS2"/>
</dbReference>
<evidence type="ECO:0000313" key="5">
    <source>
        <dbReference type="EMBL" id="KXT16414.1"/>
    </source>
</evidence>
<evidence type="ECO:0000256" key="1">
    <source>
        <dbReference type="ARBA" id="ARBA00006242"/>
    </source>
</evidence>
<dbReference type="SUPFAM" id="SSF52313">
    <property type="entry name" value="Ribosomal protein S2"/>
    <property type="match status" value="1"/>
</dbReference>
<evidence type="ECO:0000256" key="2">
    <source>
        <dbReference type="ARBA" id="ARBA00022980"/>
    </source>
</evidence>
<dbReference type="GO" id="GO:0006412">
    <property type="term" value="P:translation"/>
    <property type="evidence" value="ECO:0007669"/>
    <property type="project" value="InterPro"/>
</dbReference>
<gene>
    <name evidence="5" type="ORF">AC579_5131</name>
</gene>
<feature type="region of interest" description="Disordered" evidence="4">
    <location>
        <begin position="22"/>
        <end position="46"/>
    </location>
</feature>
<dbReference type="GO" id="GO:0005763">
    <property type="term" value="C:mitochondrial small ribosomal subunit"/>
    <property type="evidence" value="ECO:0007669"/>
    <property type="project" value="TreeGrafter"/>
</dbReference>
<evidence type="ECO:0000256" key="4">
    <source>
        <dbReference type="SAM" id="MobiDB-lite"/>
    </source>
</evidence>
<dbReference type="Proteomes" id="UP000073492">
    <property type="component" value="Unassembled WGS sequence"/>
</dbReference>
<comment type="caution">
    <text evidence="5">The sequence shown here is derived from an EMBL/GenBank/DDBJ whole genome shotgun (WGS) entry which is preliminary data.</text>
</comment>
<evidence type="ECO:0000256" key="3">
    <source>
        <dbReference type="ARBA" id="ARBA00023274"/>
    </source>
</evidence>
<dbReference type="PRINTS" id="PR00395">
    <property type="entry name" value="RIBOSOMALS2"/>
</dbReference>
<dbReference type="STRING" id="113226.A0A139IPD3"/>
<keyword evidence="6" id="KW-1185">Reference proteome</keyword>
<dbReference type="CDD" id="cd01425">
    <property type="entry name" value="RPS2"/>
    <property type="match status" value="1"/>
</dbReference>
<feature type="compositionally biased region" description="Basic and acidic residues" evidence="4">
    <location>
        <begin position="525"/>
        <end position="543"/>
    </location>
</feature>
<protein>
    <recommendedName>
        <fullName evidence="7">Ribosomal protein S2</fullName>
    </recommendedName>
</protein>
<dbReference type="Gene3D" id="3.40.50.10490">
    <property type="entry name" value="Glucose-6-phosphate isomerase like protein, domain 1"/>
    <property type="match status" value="1"/>
</dbReference>
<feature type="region of interest" description="Disordered" evidence="4">
    <location>
        <begin position="332"/>
        <end position="366"/>
    </location>
</feature>
<feature type="compositionally biased region" description="Acidic residues" evidence="4">
    <location>
        <begin position="495"/>
        <end position="510"/>
    </location>
</feature>
<dbReference type="OrthoDB" id="2320368at2759"/>
<keyword evidence="2" id="KW-0689">Ribosomal protein</keyword>
<organism evidence="5 6">
    <name type="scientific">Pseudocercospora musae</name>
    <dbReference type="NCBI Taxonomy" id="113226"/>
    <lineage>
        <taxon>Eukaryota</taxon>
        <taxon>Fungi</taxon>
        <taxon>Dikarya</taxon>
        <taxon>Ascomycota</taxon>
        <taxon>Pezizomycotina</taxon>
        <taxon>Dothideomycetes</taxon>
        <taxon>Dothideomycetidae</taxon>
        <taxon>Mycosphaerellales</taxon>
        <taxon>Mycosphaerellaceae</taxon>
        <taxon>Pseudocercospora</taxon>
    </lineage>
</organism>
<accession>A0A139IPD3</accession>
<dbReference type="EMBL" id="LFZO01000037">
    <property type="protein sequence ID" value="KXT16414.1"/>
    <property type="molecule type" value="Genomic_DNA"/>
</dbReference>
<dbReference type="InterPro" id="IPR005706">
    <property type="entry name" value="Ribosomal_uS2_bac/mit/plastid"/>
</dbReference>
<dbReference type="Pfam" id="PF00318">
    <property type="entry name" value="Ribosomal_S2"/>
    <property type="match status" value="1"/>
</dbReference>
<dbReference type="PANTHER" id="PTHR12534:SF0">
    <property type="entry name" value="SMALL RIBOSOMAL SUBUNIT PROTEIN US2M"/>
    <property type="match status" value="1"/>
</dbReference>
<sequence>MIIRSLRLRHGRIQLPLRRYQSSLEHSSSRQDTEAPAGVPVFSAPSSQQDVSVQAIVREVPLNDPNHPVAQDYAFYKHQKRVTQNVGSTIAPHYRPHELLTNPPRPSDITLELLIASQAHIGHTTSLWNPANARYIFGVRGEHDPIHIISPDVTAAHLRRACKVVSGVAERGGLILFVGTREGQARAVVKAAELSKGCHLFTKWIPGTITNGQQILGRCEKKVVDENDQDIAGFEAQLGAKAAIKPDLVVCLNPLENYILLHECGLNNIPTIGIIDTDANPTWVTYPIPANDDSLRAVQVIAGVLGRAGQAGQEARLSRAARDGFVVYPAIHGLTAPGGRDSDDPRTTREPRRRGIRQPSATAEEVSAASRAAAVDDEAVFPEDYVGVDVKQNERDQALLSEAEKTMAAAHEDFPSATRDGVDGAAAVLSAEEMSDMDAAEDDGVVEQVDPSLTDENFASAEASTNDEDLAQFGIHSTSTIDQMDGAQRVLHEEPEGESTFEQVADVEQELGEKVPEPEVTGSPDIKDMDKESQQEVDGQKKI</sequence>
<comment type="similarity">
    <text evidence="1">Belongs to the universal ribosomal protein uS2 family.</text>
</comment>
<name>A0A139IPD3_9PEZI</name>
<dbReference type="PANTHER" id="PTHR12534">
    <property type="entry name" value="30S RIBOSOMAL PROTEIN S2 PROKARYOTIC AND ORGANELLAR"/>
    <property type="match status" value="1"/>
</dbReference>
<proteinExistence type="inferred from homology"/>
<dbReference type="GO" id="GO:0003735">
    <property type="term" value="F:structural constituent of ribosome"/>
    <property type="evidence" value="ECO:0007669"/>
    <property type="project" value="InterPro"/>
</dbReference>